<dbReference type="InterPro" id="IPR006156">
    <property type="entry name" value="Dihydroneopterin_aldolase"/>
</dbReference>
<evidence type="ECO:0000256" key="1">
    <source>
        <dbReference type="ARBA" id="ARBA00001353"/>
    </source>
</evidence>
<dbReference type="Gene3D" id="3.30.1130.10">
    <property type="match status" value="1"/>
</dbReference>
<comment type="catalytic activity">
    <reaction evidence="1 6">
        <text>7,8-dihydroneopterin = 6-hydroxymethyl-7,8-dihydropterin + glycolaldehyde</text>
        <dbReference type="Rhea" id="RHEA:10540"/>
        <dbReference type="ChEBI" id="CHEBI:17001"/>
        <dbReference type="ChEBI" id="CHEBI:17071"/>
        <dbReference type="ChEBI" id="CHEBI:44841"/>
        <dbReference type="EC" id="4.1.2.25"/>
    </reaction>
</comment>
<evidence type="ECO:0000256" key="4">
    <source>
        <dbReference type="ARBA" id="ARBA00022909"/>
    </source>
</evidence>
<comment type="function">
    <text evidence="6">Catalyzes the conversion of 7,8-dihydroneopterin to 6-hydroxymethyl-7,8-dihydropterin.</text>
</comment>
<dbReference type="NCBIfam" id="TIGR00526">
    <property type="entry name" value="folB_dom"/>
    <property type="match status" value="1"/>
</dbReference>
<dbReference type="EC" id="4.1.2.25" evidence="6"/>
<feature type="domain" description="Dihydroneopterin aldolase/epimerase" evidence="7">
    <location>
        <begin position="4"/>
        <end position="115"/>
    </location>
</feature>
<reference evidence="8" key="2">
    <citation type="submission" date="2020-09" db="EMBL/GenBank/DDBJ databases">
        <authorList>
            <person name="Sun Q."/>
            <person name="Zhou Y."/>
        </authorList>
    </citation>
    <scope>NUCLEOTIDE SEQUENCE</scope>
    <source>
        <strain evidence="8">CGMCC 1.15290</strain>
    </source>
</reference>
<dbReference type="GO" id="GO:0046654">
    <property type="term" value="P:tetrahydrofolate biosynthetic process"/>
    <property type="evidence" value="ECO:0007669"/>
    <property type="project" value="UniProtKB-UniRule"/>
</dbReference>
<dbReference type="EMBL" id="BMIB01000003">
    <property type="protein sequence ID" value="GGH71401.1"/>
    <property type="molecule type" value="Genomic_DNA"/>
</dbReference>
<name>A0A917IYK2_9BACT</name>
<dbReference type="PANTHER" id="PTHR42844:SF1">
    <property type="entry name" value="DIHYDRONEOPTERIN ALDOLASE 1-RELATED"/>
    <property type="match status" value="1"/>
</dbReference>
<evidence type="ECO:0000256" key="5">
    <source>
        <dbReference type="ARBA" id="ARBA00023239"/>
    </source>
</evidence>
<reference evidence="8" key="1">
    <citation type="journal article" date="2014" name="Int. J. Syst. Evol. Microbiol.">
        <title>Complete genome sequence of Corynebacterium casei LMG S-19264T (=DSM 44701T), isolated from a smear-ripened cheese.</title>
        <authorList>
            <consortium name="US DOE Joint Genome Institute (JGI-PGF)"/>
            <person name="Walter F."/>
            <person name="Albersmeier A."/>
            <person name="Kalinowski J."/>
            <person name="Ruckert C."/>
        </authorList>
    </citation>
    <scope>NUCLEOTIDE SEQUENCE</scope>
    <source>
        <strain evidence="8">CGMCC 1.15290</strain>
    </source>
</reference>
<evidence type="ECO:0000256" key="2">
    <source>
        <dbReference type="ARBA" id="ARBA00005013"/>
    </source>
</evidence>
<comment type="caution">
    <text evidence="8">The sequence shown here is derived from an EMBL/GenBank/DDBJ whole genome shotgun (WGS) entry which is preliminary data.</text>
</comment>
<dbReference type="RefSeq" id="WP_188953756.1">
    <property type="nucleotide sequence ID" value="NZ_BMIB01000003.1"/>
</dbReference>
<sequence length="117" mass="13341">MLTIHLQKLRFFSTHGLYAEETIAGNAFEVNARVDYEPASLPITRIADTVDYTRIYQVIAERMKVPTALLETIVYHIADDIMQQFPLVQHVHVSLTKQHLPVVNFSGSVSVEFSLKR</sequence>
<dbReference type="PANTHER" id="PTHR42844">
    <property type="entry name" value="DIHYDRONEOPTERIN ALDOLASE 1-RELATED"/>
    <property type="match status" value="1"/>
</dbReference>
<gene>
    <name evidence="8" type="ORF">GCM10011379_30690</name>
</gene>
<accession>A0A917IYK2</accession>
<dbReference type="AlphaFoldDB" id="A0A917IYK2"/>
<organism evidence="8 9">
    <name type="scientific">Filimonas zeae</name>
    <dbReference type="NCBI Taxonomy" id="1737353"/>
    <lineage>
        <taxon>Bacteria</taxon>
        <taxon>Pseudomonadati</taxon>
        <taxon>Bacteroidota</taxon>
        <taxon>Chitinophagia</taxon>
        <taxon>Chitinophagales</taxon>
        <taxon>Chitinophagaceae</taxon>
        <taxon>Filimonas</taxon>
    </lineage>
</organism>
<dbReference type="InterPro" id="IPR043133">
    <property type="entry name" value="GTP-CH-I_C/QueF"/>
</dbReference>
<dbReference type="SMART" id="SM00905">
    <property type="entry name" value="FolB"/>
    <property type="match status" value="1"/>
</dbReference>
<dbReference type="GO" id="GO:0005737">
    <property type="term" value="C:cytoplasm"/>
    <property type="evidence" value="ECO:0007669"/>
    <property type="project" value="TreeGrafter"/>
</dbReference>
<protein>
    <recommendedName>
        <fullName evidence="6">7,8-dihydroneopterin aldolase</fullName>
        <ecNumber evidence="6">4.1.2.25</ecNumber>
    </recommendedName>
</protein>
<evidence type="ECO:0000259" key="7">
    <source>
        <dbReference type="SMART" id="SM00905"/>
    </source>
</evidence>
<dbReference type="Proteomes" id="UP000627292">
    <property type="component" value="Unassembled WGS sequence"/>
</dbReference>
<proteinExistence type="inferred from homology"/>
<evidence type="ECO:0000256" key="3">
    <source>
        <dbReference type="ARBA" id="ARBA00005708"/>
    </source>
</evidence>
<evidence type="ECO:0000256" key="6">
    <source>
        <dbReference type="RuleBase" id="RU362079"/>
    </source>
</evidence>
<evidence type="ECO:0000313" key="9">
    <source>
        <dbReference type="Proteomes" id="UP000627292"/>
    </source>
</evidence>
<comment type="pathway">
    <text evidence="2 6">Cofactor biosynthesis; tetrahydrofolate biosynthesis; 2-amino-4-hydroxy-6-hydroxymethyl-7,8-dihydropteridine diphosphate from 7,8-dihydroneopterin triphosphate: step 3/4.</text>
</comment>
<dbReference type="GO" id="GO:0004150">
    <property type="term" value="F:dihydroneopterin aldolase activity"/>
    <property type="evidence" value="ECO:0007669"/>
    <property type="project" value="UniProtKB-UniRule"/>
</dbReference>
<dbReference type="InterPro" id="IPR006157">
    <property type="entry name" value="FolB_dom"/>
</dbReference>
<evidence type="ECO:0000313" key="8">
    <source>
        <dbReference type="EMBL" id="GGH71401.1"/>
    </source>
</evidence>
<keyword evidence="4 6" id="KW-0289">Folate biosynthesis</keyword>
<keyword evidence="5 6" id="KW-0456">Lyase</keyword>
<comment type="similarity">
    <text evidence="3 6">Belongs to the DHNA family.</text>
</comment>
<dbReference type="SUPFAM" id="SSF55620">
    <property type="entry name" value="Tetrahydrobiopterin biosynthesis enzymes-like"/>
    <property type="match status" value="1"/>
</dbReference>
<dbReference type="Pfam" id="PF02152">
    <property type="entry name" value="FolB"/>
    <property type="match status" value="1"/>
</dbReference>
<keyword evidence="9" id="KW-1185">Reference proteome</keyword>
<dbReference type="GO" id="GO:0046656">
    <property type="term" value="P:folic acid biosynthetic process"/>
    <property type="evidence" value="ECO:0007669"/>
    <property type="project" value="UniProtKB-UniRule"/>
</dbReference>
<dbReference type="NCBIfam" id="TIGR00525">
    <property type="entry name" value="folB"/>
    <property type="match status" value="1"/>
</dbReference>